<dbReference type="NCBIfam" id="NF001263">
    <property type="entry name" value="PRK00226.1-4"/>
    <property type="match status" value="1"/>
</dbReference>
<dbReference type="Pfam" id="PF03449">
    <property type="entry name" value="GreA_GreB_N"/>
    <property type="match status" value="1"/>
</dbReference>
<dbReference type="SUPFAM" id="SSF46557">
    <property type="entry name" value="GreA transcript cleavage protein, N-terminal domain"/>
    <property type="match status" value="1"/>
</dbReference>
<comment type="caution">
    <text evidence="11">The sequence shown here is derived from an EMBL/GenBank/DDBJ whole genome shotgun (WGS) entry which is preliminary data.</text>
</comment>
<evidence type="ECO:0000256" key="4">
    <source>
        <dbReference type="ARBA" id="ARBA00023054"/>
    </source>
</evidence>
<feature type="domain" description="Transcription elongation factor GreA/GreB C-terminal" evidence="9">
    <location>
        <begin position="64"/>
        <end position="137"/>
    </location>
</feature>
<evidence type="ECO:0000256" key="7">
    <source>
        <dbReference type="ARBA" id="ARBA00024916"/>
    </source>
</evidence>
<organism evidence="11 12">
    <name type="scientific">Candidatus Monoglobus merdigallinarum</name>
    <dbReference type="NCBI Taxonomy" id="2838698"/>
    <lineage>
        <taxon>Bacteria</taxon>
        <taxon>Bacillati</taxon>
        <taxon>Bacillota</taxon>
        <taxon>Clostridia</taxon>
        <taxon>Monoglobales</taxon>
        <taxon>Monoglobaceae</taxon>
        <taxon>Monoglobus</taxon>
    </lineage>
</organism>
<feature type="domain" description="Transcription elongation factor GreA/GreB N-terminal" evidence="10">
    <location>
        <begin position="1"/>
        <end position="56"/>
    </location>
</feature>
<dbReference type="GO" id="GO:0032784">
    <property type="term" value="P:regulation of DNA-templated transcription elongation"/>
    <property type="evidence" value="ECO:0007669"/>
    <property type="project" value="InterPro"/>
</dbReference>
<dbReference type="PANTHER" id="PTHR30437:SF4">
    <property type="entry name" value="TRANSCRIPTION ELONGATION FACTOR GREA"/>
    <property type="match status" value="1"/>
</dbReference>
<evidence type="ECO:0000259" key="9">
    <source>
        <dbReference type="Pfam" id="PF01272"/>
    </source>
</evidence>
<proteinExistence type="inferred from homology"/>
<dbReference type="NCBIfam" id="TIGR01462">
    <property type="entry name" value="greA"/>
    <property type="match status" value="1"/>
</dbReference>
<dbReference type="FunFam" id="1.10.287.180:FF:000001">
    <property type="entry name" value="Transcription elongation factor GreA"/>
    <property type="match status" value="1"/>
</dbReference>
<dbReference type="Pfam" id="PF01272">
    <property type="entry name" value="GreA_GreB"/>
    <property type="match status" value="1"/>
</dbReference>
<keyword evidence="3 8" id="KW-0805">Transcription regulation</keyword>
<reference evidence="11" key="2">
    <citation type="submission" date="2021-04" db="EMBL/GenBank/DDBJ databases">
        <authorList>
            <person name="Gilroy R."/>
        </authorList>
    </citation>
    <scope>NUCLEOTIDE SEQUENCE</scope>
    <source>
        <strain evidence="11">5790</strain>
    </source>
</reference>
<reference evidence="11" key="1">
    <citation type="journal article" date="2021" name="PeerJ">
        <title>Extensive microbial diversity within the chicken gut microbiome revealed by metagenomics and culture.</title>
        <authorList>
            <person name="Gilroy R."/>
            <person name="Ravi A."/>
            <person name="Getino M."/>
            <person name="Pursley I."/>
            <person name="Horton D.L."/>
            <person name="Alikhan N.F."/>
            <person name="Baker D."/>
            <person name="Gharbi K."/>
            <person name="Hall N."/>
            <person name="Watson M."/>
            <person name="Adriaenssens E.M."/>
            <person name="Foster-Nyarko E."/>
            <person name="Jarju S."/>
            <person name="Secka A."/>
            <person name="Antonio M."/>
            <person name="Oren A."/>
            <person name="Chaudhuri R.R."/>
            <person name="La Ragione R."/>
            <person name="Hildebrand F."/>
            <person name="Pallen M.J."/>
        </authorList>
    </citation>
    <scope>NUCLEOTIDE SEQUENCE</scope>
    <source>
        <strain evidence="11">5790</strain>
    </source>
</reference>
<dbReference type="FunFam" id="3.10.50.30:FF:000001">
    <property type="entry name" value="Transcription elongation factor GreA"/>
    <property type="match status" value="1"/>
</dbReference>
<dbReference type="InterPro" id="IPR036805">
    <property type="entry name" value="Tscrpt_elong_fac_GreA/B_N_sf"/>
</dbReference>
<dbReference type="Gene3D" id="1.10.287.180">
    <property type="entry name" value="Transcription elongation factor, GreA/GreB, N-terminal domain"/>
    <property type="match status" value="1"/>
</dbReference>
<accession>A0A9D1PQ71</accession>
<keyword evidence="6 8" id="KW-0804">Transcription</keyword>
<dbReference type="InterPro" id="IPR028624">
    <property type="entry name" value="Tscrpt_elong_fac_GreA/B"/>
</dbReference>
<keyword evidence="11" id="KW-0648">Protein biosynthesis</keyword>
<evidence type="ECO:0000256" key="3">
    <source>
        <dbReference type="ARBA" id="ARBA00023015"/>
    </source>
</evidence>
<evidence type="ECO:0000256" key="8">
    <source>
        <dbReference type="RuleBase" id="RU000556"/>
    </source>
</evidence>
<dbReference type="GO" id="GO:0070063">
    <property type="term" value="F:RNA polymerase binding"/>
    <property type="evidence" value="ECO:0007669"/>
    <property type="project" value="InterPro"/>
</dbReference>
<gene>
    <name evidence="11" type="primary">greA</name>
    <name evidence="11" type="ORF">H9900_03700</name>
</gene>
<name>A0A9D1PQ71_9FIRM</name>
<sequence length="137" mass="15236">EYLKTKKRKEVSEKIKVALGFGDLSENSEYDEAKNEQAFVEARIVSIENMLKNAVVIDESERDTSRVELGATVKVYDIEFDEECDYKIVGSTEADPDTGKLSDESPLGKALMGKEVNEVVEVDAPAGIIKYKILQIS</sequence>
<keyword evidence="11" id="KW-0251">Elongation factor</keyword>
<dbReference type="InterPro" id="IPR036953">
    <property type="entry name" value="GreA/GreB_C_sf"/>
</dbReference>
<dbReference type="InterPro" id="IPR023459">
    <property type="entry name" value="Tscrpt_elong_fac_GreA/B_fam"/>
</dbReference>
<comment type="function">
    <text evidence="7 8">Necessary for efficient RNA polymerase transcription elongation past template-encoded arresting sites. The arresting sites in DNA have the property of trapping a certain fraction of elongating RNA polymerases that pass through, resulting in locked ternary complexes. Cleavage of the nascent transcript by cleavage factors such as GreA or GreB allows the resumption of elongation from the new 3'terminus. GreA releases sequences of 2 to 3 nucleotides.</text>
</comment>
<dbReference type="SUPFAM" id="SSF54534">
    <property type="entry name" value="FKBP-like"/>
    <property type="match status" value="1"/>
</dbReference>
<dbReference type="InterPro" id="IPR001437">
    <property type="entry name" value="Tscrpt_elong_fac_GreA/B_C"/>
</dbReference>
<evidence type="ECO:0000259" key="10">
    <source>
        <dbReference type="Pfam" id="PF03449"/>
    </source>
</evidence>
<dbReference type="GO" id="GO:0003677">
    <property type="term" value="F:DNA binding"/>
    <property type="evidence" value="ECO:0007669"/>
    <property type="project" value="UniProtKB-KW"/>
</dbReference>
<comment type="similarity">
    <text evidence="1 8">Belongs to the GreA/GreB family.</text>
</comment>
<dbReference type="Gene3D" id="3.10.50.30">
    <property type="entry name" value="Transcription elongation factor, GreA/GreB, C-terminal domain"/>
    <property type="match status" value="1"/>
</dbReference>
<dbReference type="GO" id="GO:0003746">
    <property type="term" value="F:translation elongation factor activity"/>
    <property type="evidence" value="ECO:0007669"/>
    <property type="project" value="UniProtKB-KW"/>
</dbReference>
<dbReference type="InterPro" id="IPR006359">
    <property type="entry name" value="Tscrpt_elong_fac_GreA"/>
</dbReference>
<dbReference type="PIRSF" id="PIRSF006092">
    <property type="entry name" value="GreA_GreB"/>
    <property type="match status" value="1"/>
</dbReference>
<evidence type="ECO:0000313" key="11">
    <source>
        <dbReference type="EMBL" id="HIV85897.1"/>
    </source>
</evidence>
<evidence type="ECO:0000256" key="2">
    <source>
        <dbReference type="ARBA" id="ARBA00013729"/>
    </source>
</evidence>
<dbReference type="HAMAP" id="MF_00105">
    <property type="entry name" value="GreA_GreB"/>
    <property type="match status" value="1"/>
</dbReference>
<evidence type="ECO:0000256" key="6">
    <source>
        <dbReference type="ARBA" id="ARBA00023163"/>
    </source>
</evidence>
<dbReference type="GO" id="GO:0006354">
    <property type="term" value="P:DNA-templated transcription elongation"/>
    <property type="evidence" value="ECO:0007669"/>
    <property type="project" value="TreeGrafter"/>
</dbReference>
<dbReference type="EMBL" id="DXIJ01000075">
    <property type="protein sequence ID" value="HIV85897.1"/>
    <property type="molecule type" value="Genomic_DNA"/>
</dbReference>
<evidence type="ECO:0000256" key="1">
    <source>
        <dbReference type="ARBA" id="ARBA00008213"/>
    </source>
</evidence>
<dbReference type="InterPro" id="IPR022691">
    <property type="entry name" value="Tscrpt_elong_fac_GreA/B_N"/>
</dbReference>
<evidence type="ECO:0000256" key="5">
    <source>
        <dbReference type="ARBA" id="ARBA00023125"/>
    </source>
</evidence>
<evidence type="ECO:0000313" key="12">
    <source>
        <dbReference type="Proteomes" id="UP000824162"/>
    </source>
</evidence>
<dbReference type="Proteomes" id="UP000824162">
    <property type="component" value="Unassembled WGS sequence"/>
</dbReference>
<protein>
    <recommendedName>
        <fullName evidence="2 8">Transcription elongation factor GreA</fullName>
    </recommendedName>
</protein>
<keyword evidence="5 8" id="KW-0238">DNA-binding</keyword>
<dbReference type="AlphaFoldDB" id="A0A9D1PQ71"/>
<dbReference type="PANTHER" id="PTHR30437">
    <property type="entry name" value="TRANSCRIPTION ELONGATION FACTOR GREA"/>
    <property type="match status" value="1"/>
</dbReference>
<feature type="non-terminal residue" evidence="11">
    <location>
        <position position="1"/>
    </location>
</feature>
<keyword evidence="4" id="KW-0175">Coiled coil</keyword>